<reference evidence="2" key="1">
    <citation type="submission" date="2016-11" db="UniProtKB">
        <authorList>
            <consortium name="WormBaseParasite"/>
        </authorList>
    </citation>
    <scope>IDENTIFICATION</scope>
</reference>
<organism evidence="1 2">
    <name type="scientific">Steinernema glaseri</name>
    <dbReference type="NCBI Taxonomy" id="37863"/>
    <lineage>
        <taxon>Eukaryota</taxon>
        <taxon>Metazoa</taxon>
        <taxon>Ecdysozoa</taxon>
        <taxon>Nematoda</taxon>
        <taxon>Chromadorea</taxon>
        <taxon>Rhabditida</taxon>
        <taxon>Tylenchina</taxon>
        <taxon>Panagrolaimomorpha</taxon>
        <taxon>Strongyloidoidea</taxon>
        <taxon>Steinernematidae</taxon>
        <taxon>Steinernema</taxon>
    </lineage>
</organism>
<dbReference type="WBParaSite" id="L893_g14418.t1">
    <property type="protein sequence ID" value="L893_g14418.t1"/>
    <property type="gene ID" value="L893_g14418"/>
</dbReference>
<dbReference type="Proteomes" id="UP000095287">
    <property type="component" value="Unplaced"/>
</dbReference>
<name>A0A1I7YBF8_9BILA</name>
<evidence type="ECO:0000313" key="2">
    <source>
        <dbReference type="WBParaSite" id="L893_g14418.t1"/>
    </source>
</evidence>
<evidence type="ECO:0000313" key="1">
    <source>
        <dbReference type="Proteomes" id="UP000095287"/>
    </source>
</evidence>
<proteinExistence type="predicted"/>
<accession>A0A1I7YBF8</accession>
<dbReference type="AlphaFoldDB" id="A0A1I7YBF8"/>
<keyword evidence="1" id="KW-1185">Reference proteome</keyword>
<protein>
    <submittedName>
        <fullName evidence="2">Cadherin domain-containing protein</fullName>
    </submittedName>
</protein>
<sequence length="39" mass="4447">MKIHHPEDGPDPTRLHTFTYVADRGGVQQVVEYDLTIPL</sequence>